<gene>
    <name evidence="1" type="ORF">ERS852470_02335</name>
</gene>
<evidence type="ECO:0008006" key="3">
    <source>
        <dbReference type="Google" id="ProtNLM"/>
    </source>
</evidence>
<evidence type="ECO:0000313" key="2">
    <source>
        <dbReference type="Proteomes" id="UP000095558"/>
    </source>
</evidence>
<protein>
    <recommendedName>
        <fullName evidence="3">Phage protein</fullName>
    </recommendedName>
</protein>
<accession>A0A174F4Z1</accession>
<reference evidence="1 2" key="1">
    <citation type="submission" date="2015-09" db="EMBL/GenBank/DDBJ databases">
        <authorList>
            <consortium name="Pathogen Informatics"/>
        </authorList>
    </citation>
    <scope>NUCLEOTIDE SEQUENCE [LARGE SCALE GENOMIC DNA]</scope>
    <source>
        <strain evidence="1 2">2789STDY5834855</strain>
    </source>
</reference>
<organism evidence="1 2">
    <name type="scientific">Clostridium disporicum</name>
    <dbReference type="NCBI Taxonomy" id="84024"/>
    <lineage>
        <taxon>Bacteria</taxon>
        <taxon>Bacillati</taxon>
        <taxon>Bacillota</taxon>
        <taxon>Clostridia</taxon>
        <taxon>Eubacteriales</taxon>
        <taxon>Clostridiaceae</taxon>
        <taxon>Clostridium</taxon>
    </lineage>
</organism>
<evidence type="ECO:0000313" key="1">
    <source>
        <dbReference type="EMBL" id="CUO43390.1"/>
    </source>
</evidence>
<dbReference type="AlphaFoldDB" id="A0A174F4Z1"/>
<dbReference type="EMBL" id="CYZV01000024">
    <property type="protein sequence ID" value="CUO43390.1"/>
    <property type="molecule type" value="Genomic_DNA"/>
</dbReference>
<dbReference type="Proteomes" id="UP000095558">
    <property type="component" value="Unassembled WGS sequence"/>
</dbReference>
<dbReference type="RefSeq" id="WP_156327458.1">
    <property type="nucleotide sequence ID" value="NZ_CYZV01000024.1"/>
</dbReference>
<name>A0A174F4Z1_9CLOT</name>
<proteinExistence type="predicted"/>
<sequence length="48" mass="5580">MANIAAVRVLIEMIRKIAFLLNDEEIRDIALVVNRALDRLEKENKDNE</sequence>